<sequence>MLYFTNRMFTPSKVKIVCLLCLVSGLILGFFSRNLFVTNNLLDSITEIRNRKNYKFINPLLECDSNNISRDKNLDFLKNKLELFVNEQIKTNPDISFTSIYYRDLNNGPWIGINERELFSPASLIKVPLLITYYKLAENNPDILDNKIVNTELFNPKDQNIVPEITLSQSQEYTVSELLDRMIIYSDNQAYDLLLKNIDNRKLIETYNNLGVDISLGFENPNGNILSVKQYASFFRILFNASYLSKDMSEKTLGLLSRVKFSQALVAGVPSNILVAHKFGERQYTDTGEKQLHDCGIIYLPNKPYLLCIMTRGKNIPIEENFVKQISSMVYQNISGQ</sequence>
<protein>
    <recommendedName>
        <fullName evidence="1">Beta-lactamase class A catalytic domain-containing protein</fullName>
    </recommendedName>
</protein>
<dbReference type="GO" id="GO:0030655">
    <property type="term" value="P:beta-lactam antibiotic catabolic process"/>
    <property type="evidence" value="ECO:0007669"/>
    <property type="project" value="InterPro"/>
</dbReference>
<dbReference type="AlphaFoldDB" id="A0A2M7TTB7"/>
<dbReference type="GO" id="GO:0008800">
    <property type="term" value="F:beta-lactamase activity"/>
    <property type="evidence" value="ECO:0007669"/>
    <property type="project" value="InterPro"/>
</dbReference>
<dbReference type="Gene3D" id="3.40.710.10">
    <property type="entry name" value="DD-peptidase/beta-lactamase superfamily"/>
    <property type="match status" value="1"/>
</dbReference>
<comment type="caution">
    <text evidence="2">The sequence shown here is derived from an EMBL/GenBank/DDBJ whole genome shotgun (WGS) entry which is preliminary data.</text>
</comment>
<evidence type="ECO:0000313" key="2">
    <source>
        <dbReference type="EMBL" id="PIZ58814.1"/>
    </source>
</evidence>
<dbReference type="InterPro" id="IPR000871">
    <property type="entry name" value="Beta-lactam_class-A"/>
</dbReference>
<gene>
    <name evidence="2" type="ORF">COY20_02835</name>
</gene>
<feature type="domain" description="Beta-lactamase class A catalytic" evidence="1">
    <location>
        <begin position="99"/>
        <end position="311"/>
    </location>
</feature>
<accession>A0A2M7TTB7</accession>
<dbReference type="InterPro" id="IPR012338">
    <property type="entry name" value="Beta-lactam/transpept-like"/>
</dbReference>
<dbReference type="PANTHER" id="PTHR35333">
    <property type="entry name" value="BETA-LACTAMASE"/>
    <property type="match status" value="1"/>
</dbReference>
<evidence type="ECO:0000313" key="3">
    <source>
        <dbReference type="Proteomes" id="UP000229336"/>
    </source>
</evidence>
<dbReference type="PANTHER" id="PTHR35333:SF3">
    <property type="entry name" value="BETA-LACTAMASE-TYPE TRANSPEPTIDASE FOLD CONTAINING PROTEIN"/>
    <property type="match status" value="1"/>
</dbReference>
<dbReference type="InterPro" id="IPR045155">
    <property type="entry name" value="Beta-lactam_cat"/>
</dbReference>
<reference evidence="3" key="1">
    <citation type="submission" date="2017-09" db="EMBL/GenBank/DDBJ databases">
        <title>Depth-based differentiation of microbial function through sediment-hosted aquifers and enrichment of novel symbionts in the deep terrestrial subsurface.</title>
        <authorList>
            <person name="Probst A.J."/>
            <person name="Ladd B."/>
            <person name="Jarett J.K."/>
            <person name="Geller-Mcgrath D.E."/>
            <person name="Sieber C.M.K."/>
            <person name="Emerson J.B."/>
            <person name="Anantharaman K."/>
            <person name="Thomas B.C."/>
            <person name="Malmstrom R."/>
            <person name="Stieglmeier M."/>
            <person name="Klingl A."/>
            <person name="Woyke T."/>
            <person name="Ryan C.M."/>
            <person name="Banfield J.F."/>
        </authorList>
    </citation>
    <scope>NUCLEOTIDE SEQUENCE [LARGE SCALE GENOMIC DNA]</scope>
</reference>
<dbReference type="Pfam" id="PF13354">
    <property type="entry name" value="Beta-lactamase2"/>
    <property type="match status" value="1"/>
</dbReference>
<dbReference type="Proteomes" id="UP000229336">
    <property type="component" value="Unassembled WGS sequence"/>
</dbReference>
<name>A0A2M7TTB7_9BACT</name>
<dbReference type="SUPFAM" id="SSF56601">
    <property type="entry name" value="beta-lactamase/transpeptidase-like"/>
    <property type="match status" value="1"/>
</dbReference>
<organism evidence="2 3">
    <name type="scientific">Candidatus Shapirobacteria bacterium CG_4_10_14_0_2_um_filter_40_12</name>
    <dbReference type="NCBI Taxonomy" id="1974871"/>
    <lineage>
        <taxon>Bacteria</taxon>
        <taxon>Candidatus Shapironibacteriota</taxon>
    </lineage>
</organism>
<dbReference type="EMBL" id="PFNX01000055">
    <property type="protein sequence ID" value="PIZ58814.1"/>
    <property type="molecule type" value="Genomic_DNA"/>
</dbReference>
<dbReference type="GO" id="GO:0046677">
    <property type="term" value="P:response to antibiotic"/>
    <property type="evidence" value="ECO:0007669"/>
    <property type="project" value="InterPro"/>
</dbReference>
<evidence type="ECO:0000259" key="1">
    <source>
        <dbReference type="Pfam" id="PF13354"/>
    </source>
</evidence>
<proteinExistence type="predicted"/>